<dbReference type="EMBL" id="ML994647">
    <property type="protein sequence ID" value="KAF2182641.1"/>
    <property type="molecule type" value="Genomic_DNA"/>
</dbReference>
<name>A0A6A6DSR7_9PEZI</name>
<organism evidence="2 3">
    <name type="scientific">Zopfia rhizophila CBS 207.26</name>
    <dbReference type="NCBI Taxonomy" id="1314779"/>
    <lineage>
        <taxon>Eukaryota</taxon>
        <taxon>Fungi</taxon>
        <taxon>Dikarya</taxon>
        <taxon>Ascomycota</taxon>
        <taxon>Pezizomycotina</taxon>
        <taxon>Dothideomycetes</taxon>
        <taxon>Dothideomycetes incertae sedis</taxon>
        <taxon>Zopfiaceae</taxon>
        <taxon>Zopfia</taxon>
    </lineage>
</organism>
<protein>
    <submittedName>
        <fullName evidence="2">Uncharacterized protein</fullName>
    </submittedName>
</protein>
<evidence type="ECO:0000256" key="1">
    <source>
        <dbReference type="SAM" id="MobiDB-lite"/>
    </source>
</evidence>
<dbReference type="AlphaFoldDB" id="A0A6A6DSR7"/>
<evidence type="ECO:0000313" key="3">
    <source>
        <dbReference type="Proteomes" id="UP000800200"/>
    </source>
</evidence>
<feature type="compositionally biased region" description="Basic and acidic residues" evidence="1">
    <location>
        <begin position="158"/>
        <end position="168"/>
    </location>
</feature>
<evidence type="ECO:0000313" key="2">
    <source>
        <dbReference type="EMBL" id="KAF2182641.1"/>
    </source>
</evidence>
<dbReference type="Proteomes" id="UP000800200">
    <property type="component" value="Unassembled WGS sequence"/>
</dbReference>
<gene>
    <name evidence="2" type="ORF">K469DRAFT_690745</name>
</gene>
<sequence>MHKDPGPDKLKAIFSRGARMGCGTFTRRCAKCGLEIDPWKETIEFYYHGPSTVKEWPIASLLTTFSIDAARRGLRDRDAKVKSMRCSFCQIMNTAQLANQILGLKLELETKRLTTIEMAAKFEEEKAGMVKQHQTTSSIAVHRYERAEKMLGQPQCGEESRETGVETRRTRKARRRGSN</sequence>
<keyword evidence="3" id="KW-1185">Reference proteome</keyword>
<reference evidence="2" key="1">
    <citation type="journal article" date="2020" name="Stud. Mycol.">
        <title>101 Dothideomycetes genomes: a test case for predicting lifestyles and emergence of pathogens.</title>
        <authorList>
            <person name="Haridas S."/>
            <person name="Albert R."/>
            <person name="Binder M."/>
            <person name="Bloem J."/>
            <person name="Labutti K."/>
            <person name="Salamov A."/>
            <person name="Andreopoulos B."/>
            <person name="Baker S."/>
            <person name="Barry K."/>
            <person name="Bills G."/>
            <person name="Bluhm B."/>
            <person name="Cannon C."/>
            <person name="Castanera R."/>
            <person name="Culley D."/>
            <person name="Daum C."/>
            <person name="Ezra D."/>
            <person name="Gonzalez J."/>
            <person name="Henrissat B."/>
            <person name="Kuo A."/>
            <person name="Liang C."/>
            <person name="Lipzen A."/>
            <person name="Lutzoni F."/>
            <person name="Magnuson J."/>
            <person name="Mondo S."/>
            <person name="Nolan M."/>
            <person name="Ohm R."/>
            <person name="Pangilinan J."/>
            <person name="Park H.-J."/>
            <person name="Ramirez L."/>
            <person name="Alfaro M."/>
            <person name="Sun H."/>
            <person name="Tritt A."/>
            <person name="Yoshinaga Y."/>
            <person name="Zwiers L.-H."/>
            <person name="Turgeon B."/>
            <person name="Goodwin S."/>
            <person name="Spatafora J."/>
            <person name="Crous P."/>
            <person name="Grigoriev I."/>
        </authorList>
    </citation>
    <scope>NUCLEOTIDE SEQUENCE</scope>
    <source>
        <strain evidence="2">CBS 207.26</strain>
    </source>
</reference>
<feature type="compositionally biased region" description="Basic residues" evidence="1">
    <location>
        <begin position="169"/>
        <end position="179"/>
    </location>
</feature>
<proteinExistence type="predicted"/>
<accession>A0A6A6DSR7</accession>
<feature type="region of interest" description="Disordered" evidence="1">
    <location>
        <begin position="150"/>
        <end position="179"/>
    </location>
</feature>